<proteinExistence type="predicted"/>
<sequence>MLKEENLKHIFIRCRVINKQAFWNVYFDLFTSFYNQLSSSVHVLVVIHGLGARIMQNFTIFQKN</sequence>
<accession>A0A3P7WZL5</accession>
<keyword evidence="2" id="KW-1185">Reference proteome</keyword>
<dbReference type="EMBL" id="UZAG01020859">
    <property type="protein sequence ID" value="VDO48113.1"/>
    <property type="molecule type" value="Genomic_DNA"/>
</dbReference>
<evidence type="ECO:0000313" key="2">
    <source>
        <dbReference type="Proteomes" id="UP000280834"/>
    </source>
</evidence>
<protein>
    <submittedName>
        <fullName evidence="1">Uncharacterized protein</fullName>
    </submittedName>
</protein>
<evidence type="ECO:0000313" key="1">
    <source>
        <dbReference type="EMBL" id="VDO48113.1"/>
    </source>
</evidence>
<reference evidence="1 2" key="1">
    <citation type="submission" date="2018-11" db="EMBL/GenBank/DDBJ databases">
        <authorList>
            <consortium name="Pathogen Informatics"/>
        </authorList>
    </citation>
    <scope>NUCLEOTIDE SEQUENCE [LARGE SCALE GENOMIC DNA]</scope>
</reference>
<organism evidence="1 2">
    <name type="scientific">Brugia timori</name>
    <dbReference type="NCBI Taxonomy" id="42155"/>
    <lineage>
        <taxon>Eukaryota</taxon>
        <taxon>Metazoa</taxon>
        <taxon>Ecdysozoa</taxon>
        <taxon>Nematoda</taxon>
        <taxon>Chromadorea</taxon>
        <taxon>Rhabditida</taxon>
        <taxon>Spirurina</taxon>
        <taxon>Spiruromorpha</taxon>
        <taxon>Filarioidea</taxon>
        <taxon>Onchocercidae</taxon>
        <taxon>Brugia</taxon>
    </lineage>
</organism>
<name>A0A3P7WZL5_9BILA</name>
<gene>
    <name evidence="1" type="ORF">BTMF_LOCUS14150</name>
</gene>
<dbReference type="Proteomes" id="UP000280834">
    <property type="component" value="Unassembled WGS sequence"/>
</dbReference>
<dbReference type="AlphaFoldDB" id="A0A3P7WZL5"/>